<dbReference type="EMBL" id="BMAO01033080">
    <property type="protein sequence ID" value="GFQ86892.1"/>
    <property type="molecule type" value="Genomic_DNA"/>
</dbReference>
<comment type="caution">
    <text evidence="2">The sequence shown here is derived from an EMBL/GenBank/DDBJ whole genome shotgun (WGS) entry which is preliminary data.</text>
</comment>
<evidence type="ECO:0000256" key="1">
    <source>
        <dbReference type="SAM" id="MobiDB-lite"/>
    </source>
</evidence>
<gene>
    <name evidence="2" type="ORF">TNCT_392861</name>
</gene>
<sequence length="111" mass="12671">MRSLDCRDWCGFFPECLGSSPERVVLGIQRSIAVNISSPPDRGRPERETPDWSPPPGIKAWPRISQRIRVMLNPIARILCRPYLLSYGGDRSLNLEAEQCRRICLSSQNLF</sequence>
<evidence type="ECO:0000313" key="3">
    <source>
        <dbReference type="Proteomes" id="UP000887116"/>
    </source>
</evidence>
<proteinExistence type="predicted"/>
<reference evidence="2" key="1">
    <citation type="submission" date="2020-07" db="EMBL/GenBank/DDBJ databases">
        <title>Multicomponent nature underlies the extraordinary mechanical properties of spider dragline silk.</title>
        <authorList>
            <person name="Kono N."/>
            <person name="Nakamura H."/>
            <person name="Mori M."/>
            <person name="Yoshida Y."/>
            <person name="Ohtoshi R."/>
            <person name="Malay A.D."/>
            <person name="Moran D.A.P."/>
            <person name="Tomita M."/>
            <person name="Numata K."/>
            <person name="Arakawa K."/>
        </authorList>
    </citation>
    <scope>NUCLEOTIDE SEQUENCE</scope>
</reference>
<keyword evidence="3" id="KW-1185">Reference proteome</keyword>
<name>A0A8X6FRP4_TRICU</name>
<feature type="region of interest" description="Disordered" evidence="1">
    <location>
        <begin position="36"/>
        <end position="57"/>
    </location>
</feature>
<dbReference type="Proteomes" id="UP000887116">
    <property type="component" value="Unassembled WGS sequence"/>
</dbReference>
<feature type="compositionally biased region" description="Basic and acidic residues" evidence="1">
    <location>
        <begin position="41"/>
        <end position="50"/>
    </location>
</feature>
<accession>A0A8X6FRP4</accession>
<evidence type="ECO:0000313" key="2">
    <source>
        <dbReference type="EMBL" id="GFQ86892.1"/>
    </source>
</evidence>
<organism evidence="2 3">
    <name type="scientific">Trichonephila clavata</name>
    <name type="common">Joro spider</name>
    <name type="synonym">Nephila clavata</name>
    <dbReference type="NCBI Taxonomy" id="2740835"/>
    <lineage>
        <taxon>Eukaryota</taxon>
        <taxon>Metazoa</taxon>
        <taxon>Ecdysozoa</taxon>
        <taxon>Arthropoda</taxon>
        <taxon>Chelicerata</taxon>
        <taxon>Arachnida</taxon>
        <taxon>Araneae</taxon>
        <taxon>Araneomorphae</taxon>
        <taxon>Entelegynae</taxon>
        <taxon>Araneoidea</taxon>
        <taxon>Nephilidae</taxon>
        <taxon>Trichonephila</taxon>
    </lineage>
</organism>
<dbReference type="AlphaFoldDB" id="A0A8X6FRP4"/>
<protein>
    <submittedName>
        <fullName evidence="2">Uncharacterized protein</fullName>
    </submittedName>
</protein>